<dbReference type="Gene3D" id="2.60.40.1260">
    <property type="entry name" value="Lamin Tail domain"/>
    <property type="match status" value="1"/>
</dbReference>
<dbReference type="PROSITE" id="PS51257">
    <property type="entry name" value="PROKAR_LIPOPROTEIN"/>
    <property type="match status" value="1"/>
</dbReference>
<gene>
    <name evidence="3" type="ORF">C473_00282</name>
</gene>
<dbReference type="InterPro" id="IPR001322">
    <property type="entry name" value="Lamin_tail_dom"/>
</dbReference>
<dbReference type="PROSITE" id="PS51841">
    <property type="entry name" value="LTD"/>
    <property type="match status" value="1"/>
</dbReference>
<dbReference type="PANTHER" id="PTHR30619:SF1">
    <property type="entry name" value="RECOMBINATION PROTEIN 2"/>
    <property type="match status" value="1"/>
</dbReference>
<feature type="region of interest" description="Disordered" evidence="1">
    <location>
        <begin position="40"/>
        <end position="60"/>
    </location>
</feature>
<dbReference type="PANTHER" id="PTHR30619">
    <property type="entry name" value="DNA INTERNALIZATION/COMPETENCE PROTEIN COMEC/REC2"/>
    <property type="match status" value="1"/>
</dbReference>
<dbReference type="Pfam" id="PF00753">
    <property type="entry name" value="Lactamase_B"/>
    <property type="match status" value="1"/>
</dbReference>
<feature type="compositionally biased region" description="Polar residues" evidence="1">
    <location>
        <begin position="352"/>
        <end position="362"/>
    </location>
</feature>
<accession>M0DWR4</accession>
<dbReference type="Pfam" id="PF00932">
    <property type="entry name" value="LTD"/>
    <property type="match status" value="1"/>
</dbReference>
<dbReference type="InterPro" id="IPR036866">
    <property type="entry name" value="RibonucZ/Hydroxyglut_hydro"/>
</dbReference>
<organism evidence="3 4">
    <name type="scientific">Halorubrum distributum JCM 10247</name>
    <dbReference type="NCBI Taxonomy" id="1227486"/>
    <lineage>
        <taxon>Archaea</taxon>
        <taxon>Methanobacteriati</taxon>
        <taxon>Methanobacteriota</taxon>
        <taxon>Stenosarchaea group</taxon>
        <taxon>Halobacteria</taxon>
        <taxon>Halobacteriales</taxon>
        <taxon>Haloferacaceae</taxon>
        <taxon>Halorubrum</taxon>
        <taxon>Halorubrum distributum group</taxon>
    </lineage>
</organism>
<protein>
    <submittedName>
        <fullName evidence="3">Beta-lactamase</fullName>
    </submittedName>
</protein>
<feature type="region of interest" description="Disordered" evidence="1">
    <location>
        <begin position="310"/>
        <end position="377"/>
    </location>
</feature>
<dbReference type="SUPFAM" id="SSF56281">
    <property type="entry name" value="Metallo-hydrolase/oxidoreductase"/>
    <property type="match status" value="1"/>
</dbReference>
<dbReference type="InterPro" id="IPR035681">
    <property type="entry name" value="ComA-like_MBL"/>
</dbReference>
<dbReference type="InterPro" id="IPR036415">
    <property type="entry name" value="Lamin_tail_dom_sf"/>
</dbReference>
<sequence>MRAFTREIHPQIMPTLRDHSRLLIVVGLVVLAGCAGGISGDQPAPEPDGADNTSQPPANGTVEVHYINVGQSVSTLIIGPDGDTILVDTGHYNDDGEYVIEYLQRHDIDRIDHLVSSHNDADHIGGNAAIIEYYETEADGIGVVYDPGIAASTQTYAEYLDAVEAHNVTLYETREGDTISFGDVDIDVLGPPDPYLENEDRNENSIVLKLSHGETSFLLSGDAEDDQEAYLVDKYGSALDATILKAGHHGSASSSSGAFLDAVDPQAVVISSAYESQYGHPNEEVLDRLAERSLPAYWTATHGNIVLTSDGQNVTVQTQRDAPTDPSTLREGDPIDVGAPDAVSDRARIESDGTTSIDTGSNDTPDETDSETDETTAEAGLTVAEIHADAAGDDRDNLNDEYVVFENTGNETLDLSGWTIEDEAGQRYTVPEGFELATGETVTLHTGSGTSTTTGLYWGSGSPIWNNDGDIVIISTPNGERVLEETYS</sequence>
<evidence type="ECO:0000313" key="3">
    <source>
        <dbReference type="EMBL" id="ELZ38509.1"/>
    </source>
</evidence>
<evidence type="ECO:0000313" key="4">
    <source>
        <dbReference type="Proteomes" id="UP000011572"/>
    </source>
</evidence>
<evidence type="ECO:0000256" key="1">
    <source>
        <dbReference type="SAM" id="MobiDB-lite"/>
    </source>
</evidence>
<feature type="compositionally biased region" description="Polar residues" evidence="1">
    <location>
        <begin position="310"/>
        <end position="327"/>
    </location>
</feature>
<dbReference type="AlphaFoldDB" id="M0DWR4"/>
<dbReference type="Proteomes" id="UP000011572">
    <property type="component" value="Unassembled WGS sequence"/>
</dbReference>
<reference evidence="3 4" key="1">
    <citation type="journal article" date="2014" name="PLoS Genet.">
        <title>Phylogenetically driven sequencing of extremely halophilic archaea reveals strategies for static and dynamic osmo-response.</title>
        <authorList>
            <person name="Becker E.A."/>
            <person name="Seitzer P.M."/>
            <person name="Tritt A."/>
            <person name="Larsen D."/>
            <person name="Krusor M."/>
            <person name="Yao A.I."/>
            <person name="Wu D."/>
            <person name="Madern D."/>
            <person name="Eisen J.A."/>
            <person name="Darling A.E."/>
            <person name="Facciotti M.T."/>
        </authorList>
    </citation>
    <scope>NUCLEOTIDE SEQUENCE [LARGE SCALE GENOMIC DNA]</scope>
    <source>
        <strain evidence="3 4">JCM 10247</strain>
    </source>
</reference>
<proteinExistence type="predicted"/>
<evidence type="ECO:0000259" key="2">
    <source>
        <dbReference type="PROSITE" id="PS51841"/>
    </source>
</evidence>
<feature type="domain" description="LTD" evidence="2">
    <location>
        <begin position="370"/>
        <end position="488"/>
    </location>
</feature>
<name>M0DWR4_9EURY</name>
<feature type="compositionally biased region" description="Acidic residues" evidence="1">
    <location>
        <begin position="364"/>
        <end position="376"/>
    </location>
</feature>
<dbReference type="PATRIC" id="fig|1227486.3.peg.39"/>
<dbReference type="SMART" id="SM00849">
    <property type="entry name" value="Lactamase_B"/>
    <property type="match status" value="1"/>
</dbReference>
<dbReference type="InterPro" id="IPR001279">
    <property type="entry name" value="Metallo-B-lactamas"/>
</dbReference>
<dbReference type="EMBL" id="AOIW01000008">
    <property type="protein sequence ID" value="ELZ38509.1"/>
    <property type="molecule type" value="Genomic_DNA"/>
</dbReference>
<dbReference type="InterPro" id="IPR052159">
    <property type="entry name" value="Competence_DNA_uptake"/>
</dbReference>
<dbReference type="SUPFAM" id="SSF74853">
    <property type="entry name" value="Lamin A/C globular tail domain"/>
    <property type="match status" value="1"/>
</dbReference>
<dbReference type="CDD" id="cd07731">
    <property type="entry name" value="ComA-like_MBL-fold"/>
    <property type="match status" value="1"/>
</dbReference>
<comment type="caution">
    <text evidence="3">The sequence shown here is derived from an EMBL/GenBank/DDBJ whole genome shotgun (WGS) entry which is preliminary data.</text>
</comment>
<dbReference type="Gene3D" id="3.60.15.10">
    <property type="entry name" value="Ribonuclease Z/Hydroxyacylglutathione hydrolase-like"/>
    <property type="match status" value="1"/>
</dbReference>